<sequence length="304" mass="34402">MELIDPFTWTWDINVLQRYFTPADIDLILTIPLSRSATSDQQIWHFNKRGFFTTNSAYYVAKDLALGLVLAPKPPVDPLRVVWNKVWSAKVPRKVALHAWRIMGNILPTRIGLSTKGYNGELGCVFCNHPHEDSLHLFVNCPYAKEVWNRAGIPMLGAASTTIQEWFTGVVNRFTKEELCKILMLIWGIWKSRNSQVWEQQGRHASETCFLTLGWYEEFKKHTASSLVRQARSIRWKAPNPGKVKINVDGAYQVASRRGGVGCVIRASDGSFVAGQARPYTLLTSPFHAELLALRDGLFLAQTL</sequence>
<dbReference type="InterPro" id="IPR044730">
    <property type="entry name" value="RNase_H-like_dom_plant"/>
</dbReference>
<keyword evidence="4" id="KW-1185">Reference proteome</keyword>
<name>A0A2P6RE27_ROSCH</name>
<dbReference type="InterPro" id="IPR002156">
    <property type="entry name" value="RNaseH_domain"/>
</dbReference>
<organism evidence="3 4">
    <name type="scientific">Rosa chinensis</name>
    <name type="common">China rose</name>
    <dbReference type="NCBI Taxonomy" id="74649"/>
    <lineage>
        <taxon>Eukaryota</taxon>
        <taxon>Viridiplantae</taxon>
        <taxon>Streptophyta</taxon>
        <taxon>Embryophyta</taxon>
        <taxon>Tracheophyta</taxon>
        <taxon>Spermatophyta</taxon>
        <taxon>Magnoliopsida</taxon>
        <taxon>eudicotyledons</taxon>
        <taxon>Gunneridae</taxon>
        <taxon>Pentapetalae</taxon>
        <taxon>rosids</taxon>
        <taxon>fabids</taxon>
        <taxon>Rosales</taxon>
        <taxon>Rosaceae</taxon>
        <taxon>Rosoideae</taxon>
        <taxon>Rosoideae incertae sedis</taxon>
        <taxon>Rosa</taxon>
    </lineage>
</organism>
<gene>
    <name evidence="3" type="ORF">RchiOBHm_Chr3g0481921</name>
</gene>
<dbReference type="PANTHER" id="PTHR47074:SF11">
    <property type="entry name" value="REVERSE TRANSCRIPTASE-LIKE PROTEIN"/>
    <property type="match status" value="1"/>
</dbReference>
<dbReference type="OMA" id="WNYLPTK"/>
<keyword evidence="3" id="KW-0548">Nucleotidyltransferase</keyword>
<comment type="caution">
    <text evidence="3">The sequence shown here is derived from an EMBL/GenBank/DDBJ whole genome shotgun (WGS) entry which is preliminary data.</text>
</comment>
<evidence type="ECO:0000313" key="4">
    <source>
        <dbReference type="Proteomes" id="UP000238479"/>
    </source>
</evidence>
<dbReference type="GO" id="GO:0003676">
    <property type="term" value="F:nucleic acid binding"/>
    <property type="evidence" value="ECO:0007669"/>
    <property type="project" value="InterPro"/>
</dbReference>
<dbReference type="InterPro" id="IPR052929">
    <property type="entry name" value="RNase_H-like_EbsB-rel"/>
</dbReference>
<evidence type="ECO:0000313" key="3">
    <source>
        <dbReference type="EMBL" id="PRQ44683.1"/>
    </source>
</evidence>
<dbReference type="AlphaFoldDB" id="A0A2P6RE27"/>
<evidence type="ECO:0000259" key="2">
    <source>
        <dbReference type="Pfam" id="PF13966"/>
    </source>
</evidence>
<dbReference type="Gene3D" id="3.30.420.10">
    <property type="entry name" value="Ribonuclease H-like superfamily/Ribonuclease H"/>
    <property type="match status" value="1"/>
</dbReference>
<dbReference type="SUPFAM" id="SSF53098">
    <property type="entry name" value="Ribonuclease H-like"/>
    <property type="match status" value="1"/>
</dbReference>
<dbReference type="Pfam" id="PF13456">
    <property type="entry name" value="RVT_3"/>
    <property type="match status" value="1"/>
</dbReference>
<dbReference type="InterPro" id="IPR026960">
    <property type="entry name" value="RVT-Znf"/>
</dbReference>
<dbReference type="STRING" id="74649.A0A2P6RE27"/>
<feature type="domain" description="Reverse transcriptase zinc-binding" evidence="2">
    <location>
        <begin position="81"/>
        <end position="148"/>
    </location>
</feature>
<dbReference type="CDD" id="cd06222">
    <property type="entry name" value="RNase_H_like"/>
    <property type="match status" value="1"/>
</dbReference>
<keyword evidence="3" id="KW-0808">Transferase</keyword>
<protein>
    <submittedName>
        <fullName evidence="3">Putative ribonuclease H-like domain, reverse transcriptase zinc-binding domain-containing protein</fullName>
    </submittedName>
</protein>
<evidence type="ECO:0000259" key="1">
    <source>
        <dbReference type="Pfam" id="PF13456"/>
    </source>
</evidence>
<dbReference type="Proteomes" id="UP000238479">
    <property type="component" value="Chromosome 3"/>
</dbReference>
<dbReference type="EMBL" id="PDCK01000041">
    <property type="protein sequence ID" value="PRQ44683.1"/>
    <property type="molecule type" value="Genomic_DNA"/>
</dbReference>
<dbReference type="PANTHER" id="PTHR47074">
    <property type="entry name" value="BNAC02G40300D PROTEIN"/>
    <property type="match status" value="1"/>
</dbReference>
<feature type="domain" description="RNase H type-1" evidence="1">
    <location>
        <begin position="247"/>
        <end position="303"/>
    </location>
</feature>
<dbReference type="InterPro" id="IPR036397">
    <property type="entry name" value="RNaseH_sf"/>
</dbReference>
<accession>A0A2P6RE27</accession>
<dbReference type="GO" id="GO:0003964">
    <property type="term" value="F:RNA-directed DNA polymerase activity"/>
    <property type="evidence" value="ECO:0007669"/>
    <property type="project" value="UniProtKB-KW"/>
</dbReference>
<proteinExistence type="predicted"/>
<dbReference type="Gramene" id="PRQ44683">
    <property type="protein sequence ID" value="PRQ44683"/>
    <property type="gene ID" value="RchiOBHm_Chr3g0481921"/>
</dbReference>
<reference evidence="3 4" key="1">
    <citation type="journal article" date="2018" name="Nat. Genet.">
        <title>The Rosa genome provides new insights in the design of modern roses.</title>
        <authorList>
            <person name="Bendahmane M."/>
        </authorList>
    </citation>
    <scope>NUCLEOTIDE SEQUENCE [LARGE SCALE GENOMIC DNA]</scope>
    <source>
        <strain evidence="4">cv. Old Blush</strain>
    </source>
</reference>
<dbReference type="Pfam" id="PF13966">
    <property type="entry name" value="zf-RVT"/>
    <property type="match status" value="1"/>
</dbReference>
<keyword evidence="3" id="KW-0695">RNA-directed DNA polymerase</keyword>
<dbReference type="InterPro" id="IPR012337">
    <property type="entry name" value="RNaseH-like_sf"/>
</dbReference>
<dbReference type="GO" id="GO:0004523">
    <property type="term" value="F:RNA-DNA hybrid ribonuclease activity"/>
    <property type="evidence" value="ECO:0007669"/>
    <property type="project" value="InterPro"/>
</dbReference>